<evidence type="ECO:0000259" key="6">
    <source>
        <dbReference type="Pfam" id="PF00962"/>
    </source>
</evidence>
<feature type="domain" description="Adenosine deaminase" evidence="6">
    <location>
        <begin position="9"/>
        <end position="327"/>
    </location>
</feature>
<proteinExistence type="inferred from homology"/>
<feature type="active site" description="Proton donor" evidence="5">
    <location>
        <position position="197"/>
    </location>
</feature>
<dbReference type="Pfam" id="PF00962">
    <property type="entry name" value="A_deaminase"/>
    <property type="match status" value="1"/>
</dbReference>
<dbReference type="InterPro" id="IPR032466">
    <property type="entry name" value="Metal_Hydrolase"/>
</dbReference>
<dbReference type="InterPro" id="IPR001365">
    <property type="entry name" value="A_deaminase_dom"/>
</dbReference>
<dbReference type="InterPro" id="IPR006330">
    <property type="entry name" value="Ado/ade_deaminase"/>
</dbReference>
<dbReference type="InterPro" id="IPR028892">
    <property type="entry name" value="ADE"/>
</dbReference>
<dbReference type="OrthoDB" id="105475at2"/>
<feature type="binding site" evidence="5">
    <location>
        <position position="275"/>
    </location>
    <ligand>
        <name>Zn(2+)</name>
        <dbReference type="ChEBI" id="CHEBI:29105"/>
        <note>catalytic</note>
    </ligand>
</feature>
<dbReference type="GO" id="GO:0000034">
    <property type="term" value="F:adenine deaminase activity"/>
    <property type="evidence" value="ECO:0007669"/>
    <property type="project" value="UniProtKB-UniRule"/>
</dbReference>
<dbReference type="EC" id="3.5.4.2" evidence="5"/>
<organism evidence="7 8">
    <name type="scientific">Oceanisphaera avium</name>
    <dbReference type="NCBI Taxonomy" id="1903694"/>
    <lineage>
        <taxon>Bacteria</taxon>
        <taxon>Pseudomonadati</taxon>
        <taxon>Pseudomonadota</taxon>
        <taxon>Gammaproteobacteria</taxon>
        <taxon>Aeromonadales</taxon>
        <taxon>Aeromonadaceae</taxon>
        <taxon>Oceanisphaera</taxon>
    </lineage>
</organism>
<name>A0A1Y0CV63_9GAMM</name>
<feature type="binding site" evidence="5">
    <location>
        <position position="194"/>
    </location>
    <ligand>
        <name>Zn(2+)</name>
        <dbReference type="ChEBI" id="CHEBI:29105"/>
        <note>catalytic</note>
    </ligand>
</feature>
<dbReference type="NCBIfam" id="TIGR01430">
    <property type="entry name" value="aden_deam"/>
    <property type="match status" value="1"/>
</dbReference>
<dbReference type="GO" id="GO:0043103">
    <property type="term" value="P:hypoxanthine salvage"/>
    <property type="evidence" value="ECO:0007669"/>
    <property type="project" value="UniProtKB-UniRule"/>
</dbReference>
<feature type="site" description="Important for catalytic activity" evidence="5">
    <location>
        <position position="218"/>
    </location>
</feature>
<feature type="binding site" evidence="5">
    <location>
        <position position="276"/>
    </location>
    <ligand>
        <name>substrate</name>
    </ligand>
</feature>
<keyword evidence="2 5" id="KW-0378">Hydrolase</keyword>
<dbReference type="GO" id="GO:0005829">
    <property type="term" value="C:cytosol"/>
    <property type="evidence" value="ECO:0007669"/>
    <property type="project" value="TreeGrafter"/>
</dbReference>
<dbReference type="GO" id="GO:0009117">
    <property type="term" value="P:nucleotide metabolic process"/>
    <property type="evidence" value="ECO:0007669"/>
    <property type="project" value="UniProtKB-KW"/>
</dbReference>
<dbReference type="PANTHER" id="PTHR43114">
    <property type="entry name" value="ADENINE DEAMINASE"/>
    <property type="match status" value="1"/>
</dbReference>
<comment type="cofactor">
    <cofactor evidence="5">
        <name>Zn(2+)</name>
        <dbReference type="ChEBI" id="CHEBI:29105"/>
    </cofactor>
    <text evidence="5">Binds 1 zinc ion per subunit.</text>
</comment>
<dbReference type="RefSeq" id="WP_086962798.1">
    <property type="nucleotide sequence ID" value="NZ_CP021376.1"/>
</dbReference>
<comment type="similarity">
    <text evidence="5">Belongs to the metallo-dependent hydrolases superfamily. Adenosine and AMP deaminases family. Adenine deaminase type 2 subfamily.</text>
</comment>
<keyword evidence="1 5" id="KW-0479">Metal-binding</keyword>
<feature type="binding site" evidence="5">
    <location>
        <position position="14"/>
    </location>
    <ligand>
        <name>Zn(2+)</name>
        <dbReference type="ChEBI" id="CHEBI:29105"/>
        <note>catalytic</note>
    </ligand>
</feature>
<dbReference type="NCBIfam" id="NF006850">
    <property type="entry name" value="PRK09358.1-6"/>
    <property type="match status" value="1"/>
</dbReference>
<feature type="binding site" evidence="5">
    <location>
        <position position="16"/>
    </location>
    <ligand>
        <name>Zn(2+)</name>
        <dbReference type="ChEBI" id="CHEBI:29105"/>
        <note>catalytic</note>
    </ligand>
</feature>
<reference evidence="8" key="1">
    <citation type="submission" date="2017-05" db="EMBL/GenBank/DDBJ databases">
        <authorList>
            <person name="Sung H."/>
        </authorList>
    </citation>
    <scope>NUCLEOTIDE SEQUENCE [LARGE SCALE GENOMIC DNA]</scope>
    <source>
        <strain evidence="8">AMac2203</strain>
    </source>
</reference>
<evidence type="ECO:0000256" key="5">
    <source>
        <dbReference type="HAMAP-Rule" id="MF_01962"/>
    </source>
</evidence>
<evidence type="ECO:0000256" key="3">
    <source>
        <dbReference type="ARBA" id="ARBA00022833"/>
    </source>
</evidence>
<evidence type="ECO:0000256" key="4">
    <source>
        <dbReference type="ARBA" id="ARBA00023080"/>
    </source>
</evidence>
<dbReference type="KEGG" id="ocm:CBP12_02950"/>
<evidence type="ECO:0000256" key="1">
    <source>
        <dbReference type="ARBA" id="ARBA00022723"/>
    </source>
</evidence>
<evidence type="ECO:0000256" key="2">
    <source>
        <dbReference type="ARBA" id="ARBA00022801"/>
    </source>
</evidence>
<sequence length="338" mass="38174">MPDFIADLPKVELHLHIEGTLEPELVFSLAKRNGITLNYLDESALRAAYEFDDLQSFLNIYYLGMQVLLTEQDFYDLTWSYLSRCHAENVRHVEIFFDPQAHLERKVAMKCMVLGIHRALEQAQKQWGISSCLILSFLRHLSEASAFDTLRLAEPFRHYFSGVGLDSAEKDNPPSKFSRVFKAAKEQGYRLVAHAGEEGPAEYIWQALDVLNVERIDHGVAAINDAPLMARLAKERIPLTVCPLSNLKLKVIQQMSELPIAQFLDAGVCVTINSDDPAYFGGYMNANYQALQEAINLSKADILRLALNGVEACWLDEAEKMVLTTEILVHGRRFGVEL</sequence>
<keyword evidence="3 5" id="KW-0862">Zinc</keyword>
<keyword evidence="8" id="KW-1185">Reference proteome</keyword>
<dbReference type="Gene3D" id="3.20.20.140">
    <property type="entry name" value="Metal-dependent hydrolases"/>
    <property type="match status" value="1"/>
</dbReference>
<dbReference type="Proteomes" id="UP000243793">
    <property type="component" value="Chromosome"/>
</dbReference>
<dbReference type="GO" id="GO:0008270">
    <property type="term" value="F:zinc ion binding"/>
    <property type="evidence" value="ECO:0007669"/>
    <property type="project" value="UniProtKB-UniRule"/>
</dbReference>
<dbReference type="GO" id="GO:0006146">
    <property type="term" value="P:adenine catabolic process"/>
    <property type="evidence" value="ECO:0007669"/>
    <property type="project" value="UniProtKB-UniRule"/>
</dbReference>
<keyword evidence="4 5" id="KW-0546">Nucleotide metabolism</keyword>
<accession>A0A1Y0CV63</accession>
<dbReference type="SUPFAM" id="SSF51556">
    <property type="entry name" value="Metallo-dependent hydrolases"/>
    <property type="match status" value="1"/>
</dbReference>
<comment type="function">
    <text evidence="5">Catalyzes the hydrolytic deamination of adenine to hypoxanthine. Plays an important role in the purine salvage pathway and in nitrogen catabolism.</text>
</comment>
<evidence type="ECO:0000313" key="7">
    <source>
        <dbReference type="EMBL" id="ART79230.1"/>
    </source>
</evidence>
<gene>
    <name evidence="7" type="ORF">CBP12_02950</name>
</gene>
<dbReference type="CDD" id="cd01320">
    <property type="entry name" value="ADA"/>
    <property type="match status" value="1"/>
</dbReference>
<dbReference type="PANTHER" id="PTHR43114:SF6">
    <property type="entry name" value="ADENINE DEAMINASE"/>
    <property type="match status" value="1"/>
</dbReference>
<protein>
    <recommendedName>
        <fullName evidence="5">Adenine deaminase</fullName>
        <shortName evidence="5">ADE</shortName>
        <ecNumber evidence="5">3.5.4.2</ecNumber>
    </recommendedName>
    <alternativeName>
        <fullName evidence="5">Adenine aminohydrolase</fullName>
        <shortName evidence="5">AAH</shortName>
    </alternativeName>
</protein>
<dbReference type="EMBL" id="CP021376">
    <property type="protein sequence ID" value="ART79230.1"/>
    <property type="molecule type" value="Genomic_DNA"/>
</dbReference>
<evidence type="ECO:0000313" key="8">
    <source>
        <dbReference type="Proteomes" id="UP000243793"/>
    </source>
</evidence>
<dbReference type="FunFam" id="3.20.20.140:FF:000039">
    <property type="entry name" value="Adenine deaminase"/>
    <property type="match status" value="1"/>
</dbReference>
<dbReference type="AlphaFoldDB" id="A0A1Y0CV63"/>
<comment type="catalytic activity">
    <reaction evidence="5">
        <text>adenine + H2O + H(+) = hypoxanthine + NH4(+)</text>
        <dbReference type="Rhea" id="RHEA:23688"/>
        <dbReference type="ChEBI" id="CHEBI:15377"/>
        <dbReference type="ChEBI" id="CHEBI:15378"/>
        <dbReference type="ChEBI" id="CHEBI:16708"/>
        <dbReference type="ChEBI" id="CHEBI:17368"/>
        <dbReference type="ChEBI" id="CHEBI:28938"/>
        <dbReference type="EC" id="3.5.4.2"/>
    </reaction>
</comment>
<dbReference type="HAMAP" id="MF_01962">
    <property type="entry name" value="Adenine_deaminase"/>
    <property type="match status" value="1"/>
</dbReference>